<evidence type="ECO:0000256" key="1">
    <source>
        <dbReference type="SAM" id="SignalP"/>
    </source>
</evidence>
<dbReference type="FunCoup" id="A0A6P6DCF1">
    <property type="interactions" value="49"/>
</dbReference>
<protein>
    <submittedName>
        <fullName evidence="4">Secreted seminal-vesicle Ly-6 protein 1-like</fullName>
    </submittedName>
</protein>
<proteinExistence type="predicted"/>
<dbReference type="InParanoid" id="A0A6P6DCF1"/>
<reference evidence="4" key="1">
    <citation type="submission" date="2025-08" db="UniProtKB">
        <authorList>
            <consortium name="RefSeq"/>
        </authorList>
    </citation>
    <scope>IDENTIFICATION</scope>
</reference>
<dbReference type="Pfam" id="PF00021">
    <property type="entry name" value="UPAR_LY6"/>
    <property type="match status" value="1"/>
</dbReference>
<sequence length="100" mass="11372">MTAGRYLLLLLGIALLSNFMQALTCIQCDLRNADGVCEKQESSCQTYGSQRCFLRKIYDDDKFQYARQGCSDLCIPMALFNKKSKVQFLCCDNASFCNRL</sequence>
<dbReference type="GeneID" id="111812682"/>
<dbReference type="InterPro" id="IPR016054">
    <property type="entry name" value="LY6_UPA_recep-like"/>
</dbReference>
<name>A0A6P6DCF1_OCTDE</name>
<keyword evidence="3" id="KW-1185">Reference proteome</keyword>
<feature type="chain" id="PRO_5027990745" evidence="1">
    <location>
        <begin position="23"/>
        <end position="100"/>
    </location>
</feature>
<evidence type="ECO:0000259" key="2">
    <source>
        <dbReference type="Pfam" id="PF00021"/>
    </source>
</evidence>
<dbReference type="OrthoDB" id="4779276at2759"/>
<feature type="domain" description="UPAR/Ly6" evidence="2">
    <location>
        <begin position="21"/>
        <end position="99"/>
    </location>
</feature>
<evidence type="ECO:0000313" key="3">
    <source>
        <dbReference type="Proteomes" id="UP000515203"/>
    </source>
</evidence>
<dbReference type="AlphaFoldDB" id="A0A6P6DCF1"/>
<organism evidence="3 4">
    <name type="scientific">Octodon degus</name>
    <name type="common">Degu</name>
    <name type="synonym">Sciurus degus</name>
    <dbReference type="NCBI Taxonomy" id="10160"/>
    <lineage>
        <taxon>Eukaryota</taxon>
        <taxon>Metazoa</taxon>
        <taxon>Chordata</taxon>
        <taxon>Craniata</taxon>
        <taxon>Vertebrata</taxon>
        <taxon>Euteleostomi</taxon>
        <taxon>Mammalia</taxon>
        <taxon>Eutheria</taxon>
        <taxon>Euarchontoglires</taxon>
        <taxon>Glires</taxon>
        <taxon>Rodentia</taxon>
        <taxon>Hystricomorpha</taxon>
        <taxon>Octodontidae</taxon>
        <taxon>Octodon</taxon>
    </lineage>
</organism>
<feature type="signal peptide" evidence="1">
    <location>
        <begin position="1"/>
        <end position="22"/>
    </location>
</feature>
<dbReference type="RefSeq" id="XP_023557308.1">
    <property type="nucleotide sequence ID" value="XM_023701540.1"/>
</dbReference>
<keyword evidence="1" id="KW-0732">Signal</keyword>
<evidence type="ECO:0000313" key="4">
    <source>
        <dbReference type="RefSeq" id="XP_023557308.1"/>
    </source>
</evidence>
<dbReference type="CDD" id="cd23628">
    <property type="entry name" value="TFP_LU_ECD_SP10_like"/>
    <property type="match status" value="1"/>
</dbReference>
<gene>
    <name evidence="4" type="primary">LOC111812682</name>
</gene>
<accession>A0A6P6DCF1</accession>
<dbReference type="Proteomes" id="UP000515203">
    <property type="component" value="Unplaced"/>
</dbReference>